<dbReference type="GeneID" id="89453755"/>
<dbReference type="PANTHER" id="PTHR43479:SF11">
    <property type="entry name" value="ACREF_ENVCD OPERON REPRESSOR-RELATED"/>
    <property type="match status" value="1"/>
</dbReference>
<gene>
    <name evidence="4" type="ordered locus">CA2559_10053</name>
</gene>
<keyword evidence="5" id="KW-1185">Reference proteome</keyword>
<dbReference type="Gene3D" id="1.10.357.10">
    <property type="entry name" value="Tetracycline Repressor, domain 2"/>
    <property type="match status" value="1"/>
</dbReference>
<dbReference type="EMBL" id="CP002046">
    <property type="protein sequence ID" value="EAP86369.1"/>
    <property type="molecule type" value="Genomic_DNA"/>
</dbReference>
<keyword evidence="1 2" id="KW-0238">DNA-binding</keyword>
<dbReference type="InterPro" id="IPR001647">
    <property type="entry name" value="HTH_TetR"/>
</dbReference>
<dbReference type="InterPro" id="IPR009057">
    <property type="entry name" value="Homeodomain-like_sf"/>
</dbReference>
<dbReference type="STRING" id="216432.CA2559_10053"/>
<dbReference type="PRINTS" id="PR00455">
    <property type="entry name" value="HTHTETR"/>
</dbReference>
<dbReference type="AlphaFoldDB" id="A3U983"/>
<dbReference type="Pfam" id="PF00440">
    <property type="entry name" value="TetR_N"/>
    <property type="match status" value="1"/>
</dbReference>
<dbReference type="Proteomes" id="UP000002297">
    <property type="component" value="Chromosome"/>
</dbReference>
<reference evidence="4 5" key="1">
    <citation type="journal article" date="2010" name="J. Bacteriol.">
        <title>The complete genome sequence of Croceibacter atlanticus HTCC2559T.</title>
        <authorList>
            <person name="Oh H.M."/>
            <person name="Kang I."/>
            <person name="Ferriera S."/>
            <person name="Giovannoni S.J."/>
            <person name="Cho J.C."/>
        </authorList>
    </citation>
    <scope>NUCLEOTIDE SEQUENCE [LARGE SCALE GENOMIC DNA]</scope>
    <source>
        <strain evidence="5">ATCC BAA-628 / HTCC2559 / KCTC 12090</strain>
    </source>
</reference>
<dbReference type="SUPFAM" id="SSF46689">
    <property type="entry name" value="Homeodomain-like"/>
    <property type="match status" value="1"/>
</dbReference>
<dbReference type="HOGENOM" id="CLU_069356_30_0_10"/>
<evidence type="ECO:0000313" key="4">
    <source>
        <dbReference type="EMBL" id="EAP86369.1"/>
    </source>
</evidence>
<dbReference type="PANTHER" id="PTHR43479">
    <property type="entry name" value="ACREF/ENVCD OPERON REPRESSOR-RELATED"/>
    <property type="match status" value="1"/>
</dbReference>
<sequence length="194" mass="22745">MEKTELLKHAASRFTKFGSKRFTLDELANELGISKKTIYKHFKNKEDLVAESVNHLLEEVMSKLNAILEDKDKDAIQKIIWIYKICFNYLKEFKPSFINGLKKYYPKADVVFEGFRSDVVHQMIYYLLVDAKENTIIRNNVDIKLVSQLYFLRVDNVVFKSDNLFSLYSSDVLLDHLIINNLKGIVNSDYKVIY</sequence>
<evidence type="ECO:0000256" key="1">
    <source>
        <dbReference type="ARBA" id="ARBA00023125"/>
    </source>
</evidence>
<evidence type="ECO:0000256" key="2">
    <source>
        <dbReference type="PROSITE-ProRule" id="PRU00335"/>
    </source>
</evidence>
<dbReference type="GO" id="GO:0003677">
    <property type="term" value="F:DNA binding"/>
    <property type="evidence" value="ECO:0007669"/>
    <property type="project" value="UniProtKB-UniRule"/>
</dbReference>
<dbReference type="KEGG" id="cat:CA2559_10053"/>
<accession>A3U983</accession>
<dbReference type="eggNOG" id="COG1309">
    <property type="taxonomic scope" value="Bacteria"/>
</dbReference>
<dbReference type="PROSITE" id="PS50977">
    <property type="entry name" value="HTH_TETR_2"/>
    <property type="match status" value="1"/>
</dbReference>
<feature type="DNA-binding region" description="H-T-H motif" evidence="2">
    <location>
        <begin position="23"/>
        <end position="42"/>
    </location>
</feature>
<organism evidence="4 5">
    <name type="scientific">Croceibacter atlanticus (strain ATCC BAA-628 / JCM 21780 / CIP 108009 / IAM 15332 / KCTC 12090 / HTCC2559)</name>
    <dbReference type="NCBI Taxonomy" id="216432"/>
    <lineage>
        <taxon>Bacteria</taxon>
        <taxon>Pseudomonadati</taxon>
        <taxon>Bacteroidota</taxon>
        <taxon>Flavobacteriia</taxon>
        <taxon>Flavobacteriales</taxon>
        <taxon>Flavobacteriaceae</taxon>
        <taxon>Croceibacter</taxon>
    </lineage>
</organism>
<feature type="domain" description="HTH tetR-type" evidence="3">
    <location>
        <begin position="1"/>
        <end position="60"/>
    </location>
</feature>
<dbReference type="OrthoDB" id="881297at2"/>
<name>A3U983_CROAH</name>
<evidence type="ECO:0000259" key="3">
    <source>
        <dbReference type="PROSITE" id="PS50977"/>
    </source>
</evidence>
<dbReference type="InterPro" id="IPR050624">
    <property type="entry name" value="HTH-type_Tx_Regulator"/>
</dbReference>
<proteinExistence type="predicted"/>
<dbReference type="RefSeq" id="WP_013187754.1">
    <property type="nucleotide sequence ID" value="NC_014230.1"/>
</dbReference>
<protein>
    <submittedName>
        <fullName evidence="4">Putative TetR transcriptional regulator</fullName>
    </submittedName>
</protein>
<evidence type="ECO:0000313" key="5">
    <source>
        <dbReference type="Proteomes" id="UP000002297"/>
    </source>
</evidence>